<feature type="transmembrane region" description="Helical" evidence="1">
    <location>
        <begin position="21"/>
        <end position="38"/>
    </location>
</feature>
<dbReference type="EMBL" id="HBUF01188468">
    <property type="protein sequence ID" value="CAG6657461.1"/>
    <property type="molecule type" value="Transcribed_RNA"/>
</dbReference>
<evidence type="ECO:0000313" key="2">
    <source>
        <dbReference type="EMBL" id="CAG6657461.1"/>
    </source>
</evidence>
<reference evidence="2" key="1">
    <citation type="submission" date="2021-05" db="EMBL/GenBank/DDBJ databases">
        <authorList>
            <person name="Alioto T."/>
            <person name="Alioto T."/>
            <person name="Gomez Garrido J."/>
        </authorList>
    </citation>
    <scope>NUCLEOTIDE SEQUENCE</scope>
</reference>
<keyword evidence="1" id="KW-0812">Transmembrane</keyword>
<keyword evidence="1" id="KW-0472">Membrane</keyword>
<name>A0A8D8RYV1_9HEMI</name>
<dbReference type="EMBL" id="HBUF01188469">
    <property type="protein sequence ID" value="CAG6657462.1"/>
    <property type="molecule type" value="Transcribed_RNA"/>
</dbReference>
<proteinExistence type="predicted"/>
<protein>
    <submittedName>
        <fullName evidence="2">Uncharacterized protein</fullName>
    </submittedName>
</protein>
<dbReference type="AlphaFoldDB" id="A0A8D8RYV1"/>
<evidence type="ECO:0000256" key="1">
    <source>
        <dbReference type="SAM" id="Phobius"/>
    </source>
</evidence>
<keyword evidence="1" id="KW-1133">Transmembrane helix</keyword>
<organism evidence="2">
    <name type="scientific">Cacopsylla melanoneura</name>
    <dbReference type="NCBI Taxonomy" id="428564"/>
    <lineage>
        <taxon>Eukaryota</taxon>
        <taxon>Metazoa</taxon>
        <taxon>Ecdysozoa</taxon>
        <taxon>Arthropoda</taxon>
        <taxon>Hexapoda</taxon>
        <taxon>Insecta</taxon>
        <taxon>Pterygota</taxon>
        <taxon>Neoptera</taxon>
        <taxon>Paraneoptera</taxon>
        <taxon>Hemiptera</taxon>
        <taxon>Sternorrhyncha</taxon>
        <taxon>Psylloidea</taxon>
        <taxon>Psyllidae</taxon>
        <taxon>Psyllinae</taxon>
        <taxon>Cacopsylla</taxon>
    </lineage>
</organism>
<accession>A0A8D8RYV1</accession>
<sequence length="232" mass="26800">MTILKIEKNTQKVQRKKSYGHIFDFPIIFYGFLPIFFFRSTHKYIVTGSLIGLILHCSPYSAITGKANIFSKSKSGPKIWPFPLSSEKPNFGHEFISKVETKGKTLCLQIWEEAGSTLHFFNYQKAFFYGRKFRRFGSKKPFYKTVPSLANLEGLFWNAIFFCSSLFQLKSECGVAIAPRKLKIAALASSFKYTWKFIYILLHIVGLRTRPKFDKYSKKTTAVMMCFFCSQA</sequence>